<feature type="signal peptide" evidence="2">
    <location>
        <begin position="1"/>
        <end position="24"/>
    </location>
</feature>
<gene>
    <name evidence="3" type="ORF">DWW02_08670</name>
</gene>
<dbReference type="Proteomes" id="UP000284543">
    <property type="component" value="Unassembled WGS sequence"/>
</dbReference>
<dbReference type="EMBL" id="QRZM01000003">
    <property type="protein sequence ID" value="RGV76632.1"/>
    <property type="molecule type" value="Genomic_DNA"/>
</dbReference>
<organism evidence="3 4">
    <name type="scientific">Enterocloster bolteae</name>
    <dbReference type="NCBI Taxonomy" id="208479"/>
    <lineage>
        <taxon>Bacteria</taxon>
        <taxon>Bacillati</taxon>
        <taxon>Bacillota</taxon>
        <taxon>Clostridia</taxon>
        <taxon>Lachnospirales</taxon>
        <taxon>Lachnospiraceae</taxon>
        <taxon>Enterocloster</taxon>
    </lineage>
</organism>
<evidence type="ECO:0000313" key="3">
    <source>
        <dbReference type="EMBL" id="RGV76632.1"/>
    </source>
</evidence>
<feature type="chain" id="PRO_5038522960" description="C4-dicarboxylate ABC transporter" evidence="2">
    <location>
        <begin position="25"/>
        <end position="348"/>
    </location>
</feature>
<comment type="caution">
    <text evidence="3">The sequence shown here is derived from an EMBL/GenBank/DDBJ whole genome shotgun (WGS) entry which is preliminary data.</text>
</comment>
<dbReference type="PANTHER" id="PTHR33376">
    <property type="match status" value="1"/>
</dbReference>
<reference evidence="3 4" key="1">
    <citation type="submission" date="2018-08" db="EMBL/GenBank/DDBJ databases">
        <title>A genome reference for cultivated species of the human gut microbiota.</title>
        <authorList>
            <person name="Zou Y."/>
            <person name="Xue W."/>
            <person name="Luo G."/>
        </authorList>
    </citation>
    <scope>NUCLEOTIDE SEQUENCE [LARGE SCALE GENOMIC DNA]</scope>
    <source>
        <strain evidence="3 4">AF14-18</strain>
    </source>
</reference>
<name>A0A412Z943_9FIRM</name>
<proteinExistence type="predicted"/>
<protein>
    <recommendedName>
        <fullName evidence="5">C4-dicarboxylate ABC transporter</fullName>
    </recommendedName>
</protein>
<dbReference type="CDD" id="cd13673">
    <property type="entry name" value="PBP2_TRAP_SBP_like_2"/>
    <property type="match status" value="1"/>
</dbReference>
<evidence type="ECO:0000313" key="4">
    <source>
        <dbReference type="Proteomes" id="UP000284543"/>
    </source>
</evidence>
<dbReference type="Gene3D" id="3.40.190.170">
    <property type="entry name" value="Bacterial extracellular solute-binding protein, family 7"/>
    <property type="match status" value="1"/>
</dbReference>
<dbReference type="RefSeq" id="WP_118018288.1">
    <property type="nucleotide sequence ID" value="NZ_CAUHGS010000015.1"/>
</dbReference>
<dbReference type="GO" id="GO:0055085">
    <property type="term" value="P:transmembrane transport"/>
    <property type="evidence" value="ECO:0007669"/>
    <property type="project" value="InterPro"/>
</dbReference>
<dbReference type="PANTHER" id="PTHR33376:SF5">
    <property type="entry name" value="EXTRACYTOPLASMIC SOLUTE RECEPTOR PROTEIN"/>
    <property type="match status" value="1"/>
</dbReference>
<dbReference type="InterPro" id="IPR038404">
    <property type="entry name" value="TRAP_DctP_sf"/>
</dbReference>
<dbReference type="PROSITE" id="PS51257">
    <property type="entry name" value="PROKAR_LIPOPROTEIN"/>
    <property type="match status" value="1"/>
</dbReference>
<keyword evidence="1 2" id="KW-0732">Signal</keyword>
<dbReference type="Pfam" id="PF03480">
    <property type="entry name" value="DctP"/>
    <property type="match status" value="1"/>
</dbReference>
<accession>A0A412Z943</accession>
<evidence type="ECO:0008006" key="5">
    <source>
        <dbReference type="Google" id="ProtNLM"/>
    </source>
</evidence>
<evidence type="ECO:0000256" key="1">
    <source>
        <dbReference type="ARBA" id="ARBA00022729"/>
    </source>
</evidence>
<dbReference type="InterPro" id="IPR018389">
    <property type="entry name" value="DctP_fam"/>
</dbReference>
<sequence length="348" mass="38813">MKNIKRGLSIAIVAAMVLGMTACGGSGKTESAGKAAEKKSFSLKLSHYRAEGSPADINAKEFADNVKAADDSLEVVVYPAAQLGDYTAVQELVSVGDVEMQMATLSSTVDKYLGITSAPYICATWDEAKAIFSRDSDFTETIRTHLEDQNIKLLSVYPLYFGGAILNKEPNQPANLDVREGYKVRCQTMKGAELVTNMLGYNATPMALNDCFTALQTGVIDGMIGSGAEGYYSSYRDVATYYLPYNDHFEVWYLYINLDKWNEMTTEQQDALQIAANKLEDDRWEVAPKETAEYEKKLEDYGVKIIEFTDDELQNFYNKCWESVWPELTELYGEDAVELVKNLKAEAK</sequence>
<evidence type="ECO:0000256" key="2">
    <source>
        <dbReference type="SAM" id="SignalP"/>
    </source>
</evidence>
<dbReference type="NCBIfam" id="NF037995">
    <property type="entry name" value="TRAP_S1"/>
    <property type="match status" value="1"/>
</dbReference>
<dbReference type="AlphaFoldDB" id="A0A412Z943"/>